<evidence type="ECO:0000313" key="1">
    <source>
        <dbReference type="EMBL" id="NYG05378.1"/>
    </source>
</evidence>
<protein>
    <submittedName>
        <fullName evidence="1">Uncharacterized protein</fullName>
    </submittedName>
</protein>
<keyword evidence="2" id="KW-1185">Reference proteome</keyword>
<accession>A0A852W8H3</accession>
<dbReference type="Proteomes" id="UP000549695">
    <property type="component" value="Unassembled WGS sequence"/>
</dbReference>
<gene>
    <name evidence="1" type="ORF">HDA37_005732</name>
</gene>
<organism evidence="1 2">
    <name type="scientific">Pseudonocardia alni</name>
    <name type="common">Amycolata alni</name>
    <dbReference type="NCBI Taxonomy" id="33907"/>
    <lineage>
        <taxon>Bacteria</taxon>
        <taxon>Bacillati</taxon>
        <taxon>Actinomycetota</taxon>
        <taxon>Actinomycetes</taxon>
        <taxon>Pseudonocardiales</taxon>
        <taxon>Pseudonocardiaceae</taxon>
        <taxon>Pseudonocardia</taxon>
    </lineage>
</organism>
<dbReference type="RefSeq" id="WP_255624023.1">
    <property type="nucleotide sequence ID" value="NZ_BAAAJZ010000014.1"/>
</dbReference>
<name>A0A852W8H3_PSEA5</name>
<dbReference type="GeneID" id="98055581"/>
<proteinExistence type="predicted"/>
<comment type="caution">
    <text evidence="1">The sequence shown here is derived from an EMBL/GenBank/DDBJ whole genome shotgun (WGS) entry which is preliminary data.</text>
</comment>
<evidence type="ECO:0000313" key="2">
    <source>
        <dbReference type="Proteomes" id="UP000549695"/>
    </source>
</evidence>
<dbReference type="EMBL" id="JACCCZ010000002">
    <property type="protein sequence ID" value="NYG05378.1"/>
    <property type="molecule type" value="Genomic_DNA"/>
</dbReference>
<reference evidence="1 2" key="1">
    <citation type="submission" date="2020-07" db="EMBL/GenBank/DDBJ databases">
        <title>Sequencing the genomes of 1000 actinobacteria strains.</title>
        <authorList>
            <person name="Klenk H.-P."/>
        </authorList>
    </citation>
    <scope>NUCLEOTIDE SEQUENCE [LARGE SCALE GENOMIC DNA]</scope>
    <source>
        <strain evidence="1 2">DSM 44749</strain>
    </source>
</reference>
<sequence>MSNACPDGHRMVRLARFNGLAQCGQVSHFATASSARLASPEE</sequence>
<dbReference type="AlphaFoldDB" id="A0A852W8H3"/>